<dbReference type="EMBL" id="AP018227">
    <property type="protein sequence ID" value="BAY84616.1"/>
    <property type="molecule type" value="Genomic_DNA"/>
</dbReference>
<organism evidence="1 2">
    <name type="scientific">Calothrix parasitica NIES-267</name>
    <dbReference type="NCBI Taxonomy" id="1973488"/>
    <lineage>
        <taxon>Bacteria</taxon>
        <taxon>Bacillati</taxon>
        <taxon>Cyanobacteriota</taxon>
        <taxon>Cyanophyceae</taxon>
        <taxon>Nostocales</taxon>
        <taxon>Calotrichaceae</taxon>
        <taxon>Calothrix</taxon>
    </lineage>
</organism>
<dbReference type="OrthoDB" id="486761at2"/>
<keyword evidence="2" id="KW-1185">Reference proteome</keyword>
<dbReference type="Proteomes" id="UP000218418">
    <property type="component" value="Chromosome"/>
</dbReference>
<dbReference type="AlphaFoldDB" id="A0A1Z4LTP3"/>
<reference evidence="1 2" key="1">
    <citation type="submission" date="2017-06" db="EMBL/GenBank/DDBJ databases">
        <title>Genome sequencing of cyanobaciteial culture collection at National Institute for Environmental Studies (NIES).</title>
        <authorList>
            <person name="Hirose Y."/>
            <person name="Shimura Y."/>
            <person name="Fujisawa T."/>
            <person name="Nakamura Y."/>
            <person name="Kawachi M."/>
        </authorList>
    </citation>
    <scope>NUCLEOTIDE SEQUENCE [LARGE SCALE GENOMIC DNA]</scope>
    <source>
        <strain evidence="1 2">NIES-267</strain>
    </source>
</reference>
<proteinExistence type="predicted"/>
<evidence type="ECO:0000313" key="1">
    <source>
        <dbReference type="EMBL" id="BAY84616.1"/>
    </source>
</evidence>
<evidence type="ECO:0000313" key="2">
    <source>
        <dbReference type="Proteomes" id="UP000218418"/>
    </source>
</evidence>
<protein>
    <submittedName>
        <fullName evidence="1">Uncharacterized protein</fullName>
    </submittedName>
</protein>
<accession>A0A1Z4LTP3</accession>
<name>A0A1Z4LTP3_9CYAN</name>
<sequence length="127" mass="14195">MSKNIEGLEQILGTTITEYTPNAIKFSNLSLDVLEQLLDKGYTRENKYFNGSPTIGKFIEFGKRCVEMGAVATFDGVGFKNQTSDVVIDAIKVVGVKDLDFAGEFIKFVQGCDEIEVSSEYLFAWWD</sequence>
<gene>
    <name evidence="1" type="ORF">NIES267_41120</name>
</gene>